<gene>
    <name evidence="3" type="ORF">ATNIH1004_001898</name>
</gene>
<dbReference type="VEuPathDB" id="FungiDB:EYZ11_002265"/>
<evidence type="ECO:0000259" key="2">
    <source>
        <dbReference type="Pfam" id="PF00775"/>
    </source>
</evidence>
<dbReference type="InterPro" id="IPR000627">
    <property type="entry name" value="Intradiol_dOase_C"/>
</dbReference>
<dbReference type="InterPro" id="IPR015889">
    <property type="entry name" value="Intradiol_dOase_core"/>
</dbReference>
<feature type="signal peptide" evidence="1">
    <location>
        <begin position="1"/>
        <end position="21"/>
    </location>
</feature>
<proteinExistence type="predicted"/>
<dbReference type="PANTHER" id="PTHR34315:SF1">
    <property type="entry name" value="INTRADIOL RING-CLEAVAGE DIOXYGENASES DOMAIN-CONTAINING PROTEIN-RELATED"/>
    <property type="match status" value="1"/>
</dbReference>
<name>A0A5M9M940_9EURO</name>
<dbReference type="GO" id="GO:0008199">
    <property type="term" value="F:ferric iron binding"/>
    <property type="evidence" value="ECO:0007669"/>
    <property type="project" value="InterPro"/>
</dbReference>
<dbReference type="OrthoDB" id="121380at2759"/>
<dbReference type="Gene3D" id="2.60.130.10">
    <property type="entry name" value="Aromatic compound dioxygenase"/>
    <property type="match status" value="1"/>
</dbReference>
<dbReference type="Pfam" id="PF00775">
    <property type="entry name" value="Dioxygenase_C"/>
    <property type="match status" value="1"/>
</dbReference>
<evidence type="ECO:0000313" key="4">
    <source>
        <dbReference type="Proteomes" id="UP000324241"/>
    </source>
</evidence>
<comment type="caution">
    <text evidence="3">The sequence shown here is derived from an EMBL/GenBank/DDBJ whole genome shotgun (WGS) entry which is preliminary data.</text>
</comment>
<dbReference type="CDD" id="cd03457">
    <property type="entry name" value="intradiol_dioxygenase_like"/>
    <property type="match status" value="1"/>
</dbReference>
<protein>
    <recommendedName>
        <fullName evidence="2">Intradiol ring-cleavage dioxygenases domain-containing protein</fullName>
    </recommendedName>
</protein>
<feature type="chain" id="PRO_5024442650" description="Intradiol ring-cleavage dioxygenases domain-containing protein" evidence="1">
    <location>
        <begin position="22"/>
        <end position="363"/>
    </location>
</feature>
<evidence type="ECO:0000256" key="1">
    <source>
        <dbReference type="SAM" id="SignalP"/>
    </source>
</evidence>
<dbReference type="AlphaFoldDB" id="A0A5M9M940"/>
<dbReference type="VEuPathDB" id="FungiDB:EYZ11_002279"/>
<evidence type="ECO:0000313" key="3">
    <source>
        <dbReference type="EMBL" id="KAA8641433.1"/>
    </source>
</evidence>
<organism evidence="3 4">
    <name type="scientific">Aspergillus tanneri</name>
    <dbReference type="NCBI Taxonomy" id="1220188"/>
    <lineage>
        <taxon>Eukaryota</taxon>
        <taxon>Fungi</taxon>
        <taxon>Dikarya</taxon>
        <taxon>Ascomycota</taxon>
        <taxon>Pezizomycotina</taxon>
        <taxon>Eurotiomycetes</taxon>
        <taxon>Eurotiomycetidae</taxon>
        <taxon>Eurotiales</taxon>
        <taxon>Aspergillaceae</taxon>
        <taxon>Aspergillus</taxon>
        <taxon>Aspergillus subgen. Circumdati</taxon>
    </lineage>
</organism>
<dbReference type="RefSeq" id="XP_033420795.1">
    <property type="nucleotide sequence ID" value="XM_033566593.1"/>
</dbReference>
<reference evidence="3 4" key="1">
    <citation type="submission" date="2019-08" db="EMBL/GenBank/DDBJ databases">
        <title>The genome sequence of a newly discovered highly antifungal drug resistant Aspergillus species, Aspergillus tanneri NIH 1004.</title>
        <authorList>
            <person name="Mounaud S."/>
            <person name="Singh I."/>
            <person name="Joardar V."/>
            <person name="Pakala S."/>
            <person name="Pakala S."/>
            <person name="Venepally P."/>
            <person name="Chung J.K."/>
            <person name="Losada L."/>
            <person name="Nierman W.C."/>
        </authorList>
    </citation>
    <scope>NUCLEOTIDE SEQUENCE [LARGE SCALE GENOMIC DNA]</scope>
    <source>
        <strain evidence="3 4">NIH1004</strain>
    </source>
</reference>
<sequence length="363" mass="39501">MVHFGILFLCGLFGLAALASAHPGHDVHSEASERAQFLKRTPIEKRSLSHCANHLKSRGHEAANVARRVHTAQQIIRKRDVGIAPRGLSSLNTTHHSTLHGLSPFTEPEVLFSSNATCVLGEDTTEGPYYVSGELIRQNIVEDQAGVPLFLDLQLIDTNTCEPLSKAYIDLWHCNATGIYSGVVAGSNGNPTDLGNINKTFLRGIQQTDANGVVQFETIFPGHYTGRTVHIHVLSHTANETIRLANDTISGLYSTHASHVGQLFFDQHLISNVEASSSYTANEQALTANDEDYILLQEAEDIDPFMQYVLLGETIENGIFAWASMGIDSTADKSVSIASYHTEGGGVKNKNPTYVSHNQSPTP</sequence>
<dbReference type="Proteomes" id="UP000324241">
    <property type="component" value="Unassembled WGS sequence"/>
</dbReference>
<dbReference type="SUPFAM" id="SSF49482">
    <property type="entry name" value="Aromatic compound dioxygenase"/>
    <property type="match status" value="1"/>
</dbReference>
<dbReference type="EMBL" id="QUQM01000010">
    <property type="protein sequence ID" value="KAA8641433.1"/>
    <property type="molecule type" value="Genomic_DNA"/>
</dbReference>
<dbReference type="GO" id="GO:0016702">
    <property type="term" value="F:oxidoreductase activity, acting on single donors with incorporation of molecular oxygen, incorporation of two atoms of oxygen"/>
    <property type="evidence" value="ECO:0007669"/>
    <property type="project" value="InterPro"/>
</dbReference>
<dbReference type="GeneID" id="54324600"/>
<accession>A0A5M9M940</accession>
<dbReference type="PANTHER" id="PTHR34315">
    <property type="match status" value="1"/>
</dbReference>
<feature type="domain" description="Intradiol ring-cleavage dioxygenases" evidence="2">
    <location>
        <begin position="127"/>
        <end position="270"/>
    </location>
</feature>
<keyword evidence="1" id="KW-0732">Signal</keyword>